<dbReference type="PANTHER" id="PTHR48100:SF1">
    <property type="entry name" value="HISTIDINE PHOSPHATASE FAMILY PROTEIN-RELATED"/>
    <property type="match status" value="1"/>
</dbReference>
<evidence type="ECO:0008006" key="3">
    <source>
        <dbReference type="Google" id="ProtNLM"/>
    </source>
</evidence>
<dbReference type="InterPro" id="IPR013078">
    <property type="entry name" value="His_Pase_superF_clade-1"/>
</dbReference>
<dbReference type="GO" id="GO:0016791">
    <property type="term" value="F:phosphatase activity"/>
    <property type="evidence" value="ECO:0007669"/>
    <property type="project" value="TreeGrafter"/>
</dbReference>
<evidence type="ECO:0000313" key="1">
    <source>
        <dbReference type="EMBL" id="KTD85018.1"/>
    </source>
</evidence>
<dbReference type="GO" id="GO:0005737">
    <property type="term" value="C:cytoplasm"/>
    <property type="evidence" value="ECO:0007669"/>
    <property type="project" value="TreeGrafter"/>
</dbReference>
<gene>
    <name evidence="1" type="ORF">UQ64_00605</name>
</gene>
<sequence>MQIFLIRHGDPDYSIDGLTEFGHQEAAALGKRMASIGLDELYASPLGRAQTTASYVAKETGLIIQTEPWTCELDWTEIMLDGQMASIWDSPGEHISELSSGKRVWSDETDHWLKQEEYRLRFSELQAASDQFLLRHHYKREDGLYRILEPSTKKIGVVCHGGFGLAWLAHLLQIPLALAWSVFWLAPSSVTTILFEERSEHFAVPRCIGLGDVSHLYAGGMNYRPRGLMGNHV</sequence>
<comment type="caution">
    <text evidence="1">The sequence shown here is derived from an EMBL/GenBank/DDBJ whole genome shotgun (WGS) entry which is preliminary data.</text>
</comment>
<dbReference type="InterPro" id="IPR029033">
    <property type="entry name" value="His_PPase_superfam"/>
</dbReference>
<keyword evidence="2" id="KW-1185">Reference proteome</keyword>
<dbReference type="Pfam" id="PF00300">
    <property type="entry name" value="His_Phos_1"/>
    <property type="match status" value="1"/>
</dbReference>
<dbReference type="SMART" id="SM00855">
    <property type="entry name" value="PGAM"/>
    <property type="match status" value="1"/>
</dbReference>
<dbReference type="Proteomes" id="UP000054709">
    <property type="component" value="Unassembled WGS sequence"/>
</dbReference>
<reference evidence="1 2" key="1">
    <citation type="journal article" date="2015" name="Int. Biodeterior. Biodegradation">
        <title>Physiological and genetic screening methods for the isolation of methyl tert-butyl ether-degrading bacteria for bioremediation purposes.</title>
        <authorList>
            <person name="Guisado I.M."/>
            <person name="Purswani J."/>
            <person name="Gonzalez Lopez J."/>
            <person name="Pozo C."/>
        </authorList>
    </citation>
    <scope>NUCLEOTIDE SEQUENCE [LARGE SCALE GENOMIC DNA]</scope>
    <source>
        <strain evidence="1 2">SH7</strain>
    </source>
</reference>
<dbReference type="EMBL" id="LCZJ02000032">
    <property type="protein sequence ID" value="KTD85018.1"/>
    <property type="molecule type" value="Genomic_DNA"/>
</dbReference>
<dbReference type="PANTHER" id="PTHR48100">
    <property type="entry name" value="BROAD-SPECIFICITY PHOSPHATASE YOR283W-RELATED"/>
    <property type="match status" value="1"/>
</dbReference>
<proteinExistence type="predicted"/>
<organism evidence="1 2">
    <name type="scientific">Paenibacillus etheri</name>
    <dbReference type="NCBI Taxonomy" id="1306852"/>
    <lineage>
        <taxon>Bacteria</taxon>
        <taxon>Bacillati</taxon>
        <taxon>Bacillota</taxon>
        <taxon>Bacilli</taxon>
        <taxon>Bacillales</taxon>
        <taxon>Paenibacillaceae</taxon>
        <taxon>Paenibacillus</taxon>
    </lineage>
</organism>
<dbReference type="SUPFAM" id="SSF53254">
    <property type="entry name" value="Phosphoglycerate mutase-like"/>
    <property type="match status" value="1"/>
</dbReference>
<name>A0A0W1AUN3_9BACL</name>
<dbReference type="CDD" id="cd07067">
    <property type="entry name" value="HP_PGM_like"/>
    <property type="match status" value="1"/>
</dbReference>
<evidence type="ECO:0000313" key="2">
    <source>
        <dbReference type="Proteomes" id="UP000054709"/>
    </source>
</evidence>
<dbReference type="AlphaFoldDB" id="A0A0W1AUN3"/>
<dbReference type="RefSeq" id="WP_060625208.1">
    <property type="nucleotide sequence ID" value="NZ_LCZJ02000032.1"/>
</dbReference>
<dbReference type="InterPro" id="IPR050275">
    <property type="entry name" value="PGM_Phosphatase"/>
</dbReference>
<dbReference type="OrthoDB" id="9782128at2"/>
<accession>A0A0W1AUN3</accession>
<protein>
    <recommendedName>
        <fullName evidence="3">Phosphoglycerate kinase</fullName>
    </recommendedName>
</protein>
<dbReference type="Gene3D" id="3.40.50.1240">
    <property type="entry name" value="Phosphoglycerate mutase-like"/>
    <property type="match status" value="1"/>
</dbReference>